<reference evidence="2 3" key="1">
    <citation type="submission" date="2022-10" db="EMBL/GenBank/DDBJ databases">
        <title>The complete genomes of actinobacterial strains from the NBC collection.</title>
        <authorList>
            <person name="Joergensen T.S."/>
            <person name="Alvarez Arevalo M."/>
            <person name="Sterndorff E.B."/>
            <person name="Faurdal D."/>
            <person name="Vuksanovic O."/>
            <person name="Mourched A.-S."/>
            <person name="Charusanti P."/>
            <person name="Shaw S."/>
            <person name="Blin K."/>
            <person name="Weber T."/>
        </authorList>
    </citation>
    <scope>NUCLEOTIDE SEQUENCE [LARGE SCALE GENOMIC DNA]</scope>
    <source>
        <strain evidence="2 3">NBC 01774</strain>
    </source>
</reference>
<dbReference type="Proteomes" id="UP001344251">
    <property type="component" value="Chromosome"/>
</dbReference>
<dbReference type="Pfam" id="PF17765">
    <property type="entry name" value="MLTR_LBD"/>
    <property type="match status" value="1"/>
</dbReference>
<organism evidence="2 3">
    <name type="scientific">Streptomyces decoyicus</name>
    <dbReference type="NCBI Taxonomy" id="249567"/>
    <lineage>
        <taxon>Bacteria</taxon>
        <taxon>Bacillati</taxon>
        <taxon>Actinomycetota</taxon>
        <taxon>Actinomycetes</taxon>
        <taxon>Kitasatosporales</taxon>
        <taxon>Streptomycetaceae</taxon>
        <taxon>Streptomyces</taxon>
    </lineage>
</organism>
<gene>
    <name evidence="2" type="ORF">OG863_27120</name>
</gene>
<evidence type="ECO:0000313" key="2">
    <source>
        <dbReference type="EMBL" id="WSB71320.1"/>
    </source>
</evidence>
<proteinExistence type="predicted"/>
<accession>A0ABZ1FN13</accession>
<dbReference type="EMBL" id="CP109106">
    <property type="protein sequence ID" value="WSB71320.1"/>
    <property type="molecule type" value="Genomic_DNA"/>
</dbReference>
<dbReference type="InterPro" id="IPR041413">
    <property type="entry name" value="MLTR_LBD"/>
</dbReference>
<evidence type="ECO:0000313" key="3">
    <source>
        <dbReference type="Proteomes" id="UP001344251"/>
    </source>
</evidence>
<protein>
    <recommendedName>
        <fullName evidence="1">MmyB-like transcription regulator ligand binding domain-containing protein</fullName>
    </recommendedName>
</protein>
<keyword evidence="3" id="KW-1185">Reference proteome</keyword>
<feature type="domain" description="MmyB-like transcription regulator ligand binding" evidence="1">
    <location>
        <begin position="11"/>
        <end position="76"/>
    </location>
</feature>
<dbReference type="RefSeq" id="WP_326620922.1">
    <property type="nucleotide sequence ID" value="NZ_CP109106.1"/>
</dbReference>
<dbReference type="Gene3D" id="3.30.450.180">
    <property type="match status" value="1"/>
</dbReference>
<evidence type="ECO:0000259" key="1">
    <source>
        <dbReference type="Pfam" id="PF17765"/>
    </source>
</evidence>
<sequence length="116" mass="12619">MPRGTRGAQVGAVSADFARLWEAGDVSPPRNRMKVVQHASVGEIRRVSTSLAVGGVPETRIVVHAPADEESRELTEALRGIHDPLIGCPEHLRPASRARAELERRWERSGGAPAER</sequence>
<name>A0ABZ1FN13_9ACTN</name>